<evidence type="ECO:0000313" key="1">
    <source>
        <dbReference type="EMBL" id="QYT04466.1"/>
    </source>
</evidence>
<organism evidence="1 2">
    <name type="scientific">Trichoderma simmonsii</name>
    <dbReference type="NCBI Taxonomy" id="1491479"/>
    <lineage>
        <taxon>Eukaryota</taxon>
        <taxon>Fungi</taxon>
        <taxon>Dikarya</taxon>
        <taxon>Ascomycota</taxon>
        <taxon>Pezizomycotina</taxon>
        <taxon>Sordariomycetes</taxon>
        <taxon>Hypocreomycetidae</taxon>
        <taxon>Hypocreales</taxon>
        <taxon>Hypocreaceae</taxon>
        <taxon>Trichoderma</taxon>
    </lineage>
</organism>
<reference evidence="1 2" key="1">
    <citation type="journal article" date="2021" name="BMC Genomics">
        <title>Telomere-to-telomere genome assembly of asparaginase-producing Trichoderma simmonsii.</title>
        <authorList>
            <person name="Chung D."/>
            <person name="Kwon Y.M."/>
            <person name="Yang Y."/>
        </authorList>
    </citation>
    <scope>NUCLEOTIDE SEQUENCE [LARGE SCALE GENOMIC DNA]</scope>
    <source>
        <strain evidence="1 2">GH-Sj1</strain>
    </source>
</reference>
<keyword evidence="2" id="KW-1185">Reference proteome</keyword>
<dbReference type="EMBL" id="CP075869">
    <property type="protein sequence ID" value="QYT04466.1"/>
    <property type="molecule type" value="Genomic_DNA"/>
</dbReference>
<proteinExistence type="predicted"/>
<dbReference type="AlphaFoldDB" id="A0A8G0LRB4"/>
<gene>
    <name evidence="1" type="ORF">H0G86_011372</name>
</gene>
<protein>
    <submittedName>
        <fullName evidence="1">Uncharacterized protein</fullName>
    </submittedName>
</protein>
<evidence type="ECO:0000313" key="2">
    <source>
        <dbReference type="Proteomes" id="UP000826661"/>
    </source>
</evidence>
<name>A0A8G0LRB4_9HYPO</name>
<accession>A0A8G0LRB4</accession>
<sequence length="99" mass="11117">MLFNAGRPSHYPLNEGGFRCWPSNYRLLLTARFCSMKVVSGMTTKSVTDPQTKFRISPAIVPEVGGRHSSRHLSGEVMQLCVSSGDDQTDLDAWRQDER</sequence>
<dbReference type="Proteomes" id="UP000826661">
    <property type="component" value="Chromosome VI"/>
</dbReference>